<dbReference type="AlphaFoldDB" id="A0AB33YZ66"/>
<dbReference type="GO" id="GO:0051301">
    <property type="term" value="P:cell division"/>
    <property type="evidence" value="ECO:0007669"/>
    <property type="project" value="UniProtKB-KW"/>
</dbReference>
<sequence length="353" mass="37604">MALRIMIMAGGTGGHVFPALAVADYLQNAGHMVSWLGTKKGIEATVVPEAGIEIDWLSVSGLRGKGLLSLLLAPIMLLKACYQASNIIRRRQPDVILGLGGFASGPGGLMAWLHKTPLVIHEQNRVPGTTNRLLKKLAKRVLEAFPNSFDEQTGAIFTGNPVRKELLGSSVGEPKKNTNILVVGGSLGASVLNEVVPEALQSLQASLSVNVIHQAGKATIQIAREKYGEAGVAADIREFIADMKQVYQWADIVICRAGAMTISELAIMGLPSILVPLPHAIDDHQTKNAAYLADAEAAVLMPQSTLTSQNLSETLKALLTNENQLSDMRKKARSLAKPEATELVANACLEVAL</sequence>
<feature type="binding site" evidence="10">
    <location>
        <position position="124"/>
    </location>
    <ligand>
        <name>UDP-N-acetyl-alpha-D-glucosamine</name>
        <dbReference type="ChEBI" id="CHEBI:57705"/>
    </ligand>
</feature>
<evidence type="ECO:0000256" key="7">
    <source>
        <dbReference type="ARBA" id="ARBA00023136"/>
    </source>
</evidence>
<dbReference type="GO" id="GO:0005975">
    <property type="term" value="P:carbohydrate metabolic process"/>
    <property type="evidence" value="ECO:0007669"/>
    <property type="project" value="InterPro"/>
</dbReference>
<keyword evidence="9 10" id="KW-0961">Cell wall biogenesis/degradation</keyword>
<feature type="domain" description="Glycosyltransferase family 28 N-terminal" evidence="11">
    <location>
        <begin position="5"/>
        <end position="142"/>
    </location>
</feature>
<feature type="binding site" evidence="10">
    <location>
        <position position="186"/>
    </location>
    <ligand>
        <name>UDP-N-acetyl-alpha-D-glucosamine</name>
        <dbReference type="ChEBI" id="CHEBI:57705"/>
    </ligand>
</feature>
<evidence type="ECO:0000256" key="3">
    <source>
        <dbReference type="ARBA" id="ARBA00022676"/>
    </source>
</evidence>
<comment type="function">
    <text evidence="10">Cell wall formation. Catalyzes the transfer of a GlcNAc subunit on undecaprenyl-pyrophosphoryl-MurNAc-pentapeptide (lipid intermediate I) to form undecaprenyl-pyrophosphoryl-MurNAc-(pentapeptide)GlcNAc (lipid intermediate II).</text>
</comment>
<dbReference type="HAMAP" id="MF_00033">
    <property type="entry name" value="MurG"/>
    <property type="match status" value="1"/>
</dbReference>
<evidence type="ECO:0000256" key="9">
    <source>
        <dbReference type="ARBA" id="ARBA00023316"/>
    </source>
</evidence>
<evidence type="ECO:0000259" key="12">
    <source>
        <dbReference type="Pfam" id="PF04101"/>
    </source>
</evidence>
<dbReference type="PANTHER" id="PTHR21015">
    <property type="entry name" value="UDP-N-ACETYLGLUCOSAMINE--N-ACETYLMURAMYL-(PENTAPEPTIDE) PYROPHOSPHORYL-UNDECAPRENOL N-ACETYLGLUCOSAMINE TRANSFERASE 1"/>
    <property type="match status" value="1"/>
</dbReference>
<dbReference type="EMBL" id="ASHL01000012">
    <property type="protein sequence ID" value="EPD12237.1"/>
    <property type="molecule type" value="Genomic_DNA"/>
</dbReference>
<dbReference type="PANTHER" id="PTHR21015:SF22">
    <property type="entry name" value="GLYCOSYLTRANSFERASE"/>
    <property type="match status" value="1"/>
</dbReference>
<evidence type="ECO:0000259" key="11">
    <source>
        <dbReference type="Pfam" id="PF03033"/>
    </source>
</evidence>
<evidence type="ECO:0000256" key="5">
    <source>
        <dbReference type="ARBA" id="ARBA00022960"/>
    </source>
</evidence>
<dbReference type="GO" id="GO:0005886">
    <property type="term" value="C:plasma membrane"/>
    <property type="evidence" value="ECO:0007669"/>
    <property type="project" value="UniProtKB-SubCell"/>
</dbReference>
<dbReference type="InterPro" id="IPR004276">
    <property type="entry name" value="GlycoTrans_28_N"/>
</dbReference>
<reference evidence="13 14" key="1">
    <citation type="journal article" date="2013" name="Genome Announc.">
        <title>Genome Sequence of the Pyrene- and Fluoranthene-Degrading Bacterium Cycloclasticus sp. Strain PY97M.</title>
        <authorList>
            <person name="Cui Z."/>
            <person name="Xu G."/>
            <person name="Li Q."/>
            <person name="Gao W."/>
            <person name="Zheng L."/>
        </authorList>
    </citation>
    <scope>NUCLEOTIDE SEQUENCE [LARGE SCALE GENOMIC DNA]</scope>
    <source>
        <strain evidence="13 14">PY97M</strain>
    </source>
</reference>
<keyword evidence="3 10" id="KW-0328">Glycosyltransferase</keyword>
<dbReference type="RefSeq" id="WP_016390943.1">
    <property type="nucleotide sequence ID" value="NZ_KE646811.1"/>
</dbReference>
<organism evidence="13 14">
    <name type="scientific">Cycloclasticus pugetii</name>
    <dbReference type="NCBI Taxonomy" id="34068"/>
    <lineage>
        <taxon>Bacteria</taxon>
        <taxon>Pseudomonadati</taxon>
        <taxon>Pseudomonadota</taxon>
        <taxon>Gammaproteobacteria</taxon>
        <taxon>Thiotrichales</taxon>
        <taxon>Piscirickettsiaceae</taxon>
        <taxon>Cycloclasticus</taxon>
    </lineage>
</organism>
<keyword evidence="4 10" id="KW-0808">Transferase</keyword>
<dbReference type="GO" id="GO:0008360">
    <property type="term" value="P:regulation of cell shape"/>
    <property type="evidence" value="ECO:0007669"/>
    <property type="project" value="UniProtKB-KW"/>
</dbReference>
<evidence type="ECO:0000256" key="2">
    <source>
        <dbReference type="ARBA" id="ARBA00022618"/>
    </source>
</evidence>
<evidence type="ECO:0000313" key="13">
    <source>
        <dbReference type="EMBL" id="EPD12237.1"/>
    </source>
</evidence>
<comment type="catalytic activity">
    <reaction evidence="10">
        <text>di-trans,octa-cis-undecaprenyl diphospho-N-acetyl-alpha-D-muramoyl-L-alanyl-D-glutamyl-meso-2,6-diaminopimeloyl-D-alanyl-D-alanine + UDP-N-acetyl-alpha-D-glucosamine = di-trans,octa-cis-undecaprenyl diphospho-[N-acetyl-alpha-D-glucosaminyl-(1-&gt;4)]-N-acetyl-alpha-D-muramoyl-L-alanyl-D-glutamyl-meso-2,6-diaminopimeloyl-D-alanyl-D-alanine + UDP + H(+)</text>
        <dbReference type="Rhea" id="RHEA:31227"/>
        <dbReference type="ChEBI" id="CHEBI:15378"/>
        <dbReference type="ChEBI" id="CHEBI:57705"/>
        <dbReference type="ChEBI" id="CHEBI:58223"/>
        <dbReference type="ChEBI" id="CHEBI:61387"/>
        <dbReference type="ChEBI" id="CHEBI:61388"/>
        <dbReference type="EC" id="2.4.1.227"/>
    </reaction>
</comment>
<dbReference type="Pfam" id="PF04101">
    <property type="entry name" value="Glyco_tran_28_C"/>
    <property type="match status" value="1"/>
</dbReference>
<accession>A0AB33YZ66</accession>
<evidence type="ECO:0000313" key="14">
    <source>
        <dbReference type="Proteomes" id="UP000015462"/>
    </source>
</evidence>
<comment type="subcellular location">
    <subcellularLocation>
        <location evidence="10">Cell membrane</location>
        <topology evidence="10">Peripheral membrane protein</topology>
        <orientation evidence="10">Cytoplasmic side</orientation>
    </subcellularLocation>
</comment>
<dbReference type="Proteomes" id="UP000015462">
    <property type="component" value="Unassembled WGS sequence"/>
</dbReference>
<name>A0AB33YZ66_9GAMM</name>
<comment type="caution">
    <text evidence="10">Lacks conserved residue(s) required for the propagation of feature annotation.</text>
</comment>
<dbReference type="CDD" id="cd03785">
    <property type="entry name" value="GT28_MurG"/>
    <property type="match status" value="1"/>
</dbReference>
<feature type="binding site" evidence="10">
    <location>
        <position position="163"/>
    </location>
    <ligand>
        <name>UDP-N-acetyl-alpha-D-glucosamine</name>
        <dbReference type="ChEBI" id="CHEBI:57705"/>
    </ligand>
</feature>
<feature type="binding site" evidence="10">
    <location>
        <begin position="12"/>
        <end position="14"/>
    </location>
    <ligand>
        <name>UDP-N-acetyl-alpha-D-glucosamine</name>
        <dbReference type="ChEBI" id="CHEBI:57705"/>
    </ligand>
</feature>
<dbReference type="InterPro" id="IPR006009">
    <property type="entry name" value="GlcNAc_MurG"/>
</dbReference>
<feature type="binding site" evidence="10">
    <location>
        <position position="285"/>
    </location>
    <ligand>
        <name>UDP-N-acetyl-alpha-D-glucosamine</name>
        <dbReference type="ChEBI" id="CHEBI:57705"/>
    </ligand>
</feature>
<keyword evidence="7 10" id="KW-0472">Membrane</keyword>
<protein>
    <recommendedName>
        <fullName evidence="10">UDP-N-acetylglucosamine--N-acetylmuramyl-(pentapeptide) pyrophosphoryl-undecaprenol N-acetylglucosamine transferase</fullName>
        <ecNumber evidence="10">2.4.1.227</ecNumber>
    </recommendedName>
    <alternativeName>
        <fullName evidence="10">Undecaprenyl-PP-MurNAc-pentapeptide-UDPGlcNAc GlcNAc transferase</fullName>
    </alternativeName>
</protein>
<dbReference type="GO" id="GO:0071555">
    <property type="term" value="P:cell wall organization"/>
    <property type="evidence" value="ECO:0007669"/>
    <property type="project" value="UniProtKB-KW"/>
</dbReference>
<dbReference type="Gene3D" id="3.40.50.2000">
    <property type="entry name" value="Glycogen Phosphorylase B"/>
    <property type="match status" value="2"/>
</dbReference>
<feature type="domain" description="Glycosyl transferase family 28 C-terminal" evidence="12">
    <location>
        <begin position="180"/>
        <end position="341"/>
    </location>
</feature>
<keyword evidence="8 10" id="KW-0131">Cell cycle</keyword>
<proteinExistence type="inferred from homology"/>
<dbReference type="EC" id="2.4.1.227" evidence="10"/>
<gene>
    <name evidence="10 13" type="primary">murG</name>
    <name evidence="13" type="ORF">L196_10544</name>
</gene>
<evidence type="ECO:0000256" key="6">
    <source>
        <dbReference type="ARBA" id="ARBA00022984"/>
    </source>
</evidence>
<comment type="similarity">
    <text evidence="10">Belongs to the glycosyltransferase 28 family. MurG subfamily.</text>
</comment>
<dbReference type="InterPro" id="IPR007235">
    <property type="entry name" value="Glyco_trans_28_C"/>
</dbReference>
<dbReference type="Pfam" id="PF03033">
    <property type="entry name" value="Glyco_transf_28"/>
    <property type="match status" value="1"/>
</dbReference>
<dbReference type="NCBIfam" id="TIGR01133">
    <property type="entry name" value="murG"/>
    <property type="match status" value="1"/>
</dbReference>
<evidence type="ECO:0000256" key="4">
    <source>
        <dbReference type="ARBA" id="ARBA00022679"/>
    </source>
</evidence>
<keyword evidence="5 10" id="KW-0133">Cell shape</keyword>
<keyword evidence="6 10" id="KW-0573">Peptidoglycan synthesis</keyword>
<feature type="binding site" evidence="10">
    <location>
        <position position="240"/>
    </location>
    <ligand>
        <name>UDP-N-acetyl-alpha-D-glucosamine</name>
        <dbReference type="ChEBI" id="CHEBI:57705"/>
    </ligand>
</feature>
<keyword evidence="1 10" id="KW-1003">Cell membrane</keyword>
<comment type="caution">
    <text evidence="13">The sequence shown here is derived from an EMBL/GenBank/DDBJ whole genome shotgun (WGS) entry which is preliminary data.</text>
</comment>
<keyword evidence="2 10" id="KW-0132">Cell division</keyword>
<evidence type="ECO:0000256" key="10">
    <source>
        <dbReference type="HAMAP-Rule" id="MF_00033"/>
    </source>
</evidence>
<evidence type="ECO:0000256" key="8">
    <source>
        <dbReference type="ARBA" id="ARBA00023306"/>
    </source>
</evidence>
<dbReference type="SUPFAM" id="SSF53756">
    <property type="entry name" value="UDP-Glycosyltransferase/glycogen phosphorylase"/>
    <property type="match status" value="1"/>
</dbReference>
<evidence type="ECO:0000256" key="1">
    <source>
        <dbReference type="ARBA" id="ARBA00022475"/>
    </source>
</evidence>
<dbReference type="GO" id="GO:0009252">
    <property type="term" value="P:peptidoglycan biosynthetic process"/>
    <property type="evidence" value="ECO:0007669"/>
    <property type="project" value="UniProtKB-UniRule"/>
</dbReference>
<keyword evidence="14" id="KW-1185">Reference proteome</keyword>
<comment type="pathway">
    <text evidence="10">Cell wall biogenesis; peptidoglycan biosynthesis.</text>
</comment>
<dbReference type="GO" id="GO:0050511">
    <property type="term" value="F:undecaprenyldiphospho-muramoylpentapeptide beta-N-acetylglucosaminyltransferase activity"/>
    <property type="evidence" value="ECO:0007669"/>
    <property type="project" value="UniProtKB-UniRule"/>
</dbReference>